<dbReference type="eggNOG" id="COG0328">
    <property type="taxonomic scope" value="Bacteria"/>
</dbReference>
<evidence type="ECO:0000256" key="3">
    <source>
        <dbReference type="ARBA" id="ARBA00005300"/>
    </source>
</evidence>
<dbReference type="FunFam" id="3.30.420.10:FF:000089">
    <property type="entry name" value="Ribonuclease H"/>
    <property type="match status" value="1"/>
</dbReference>
<reference evidence="13 14" key="1">
    <citation type="submission" date="2008-06" db="EMBL/GenBank/DDBJ databases">
        <title>Complete sequence of Chloroherpeton thalassium ATCC 35110.</title>
        <authorList>
            <consortium name="US DOE Joint Genome Institute"/>
            <person name="Lucas S."/>
            <person name="Copeland A."/>
            <person name="Lapidus A."/>
            <person name="Glavina del Rio T."/>
            <person name="Dalin E."/>
            <person name="Tice H."/>
            <person name="Bruce D."/>
            <person name="Goodwin L."/>
            <person name="Pitluck S."/>
            <person name="Schmutz J."/>
            <person name="Larimer F."/>
            <person name="Land M."/>
            <person name="Hauser L."/>
            <person name="Kyrpides N."/>
            <person name="Mikhailova N."/>
            <person name="Liu Z."/>
            <person name="Li T."/>
            <person name="Zhao F."/>
            <person name="Overmann J."/>
            <person name="Bryant D.A."/>
            <person name="Richardson P."/>
        </authorList>
    </citation>
    <scope>NUCLEOTIDE SEQUENCE [LARGE SCALE GENOMIC DNA]</scope>
    <source>
        <strain evidence="14">ATCC 35110 / GB-78</strain>
    </source>
</reference>
<dbReference type="RefSeq" id="WP_012499870.1">
    <property type="nucleotide sequence ID" value="NC_011026.1"/>
</dbReference>
<feature type="domain" description="RNase H type-1" evidence="12">
    <location>
        <begin position="1"/>
        <end position="142"/>
    </location>
</feature>
<comment type="cofactor">
    <cofactor evidence="11">
        <name>Mg(2+)</name>
        <dbReference type="ChEBI" id="CHEBI:18420"/>
    </cofactor>
    <text evidence="11">Binds 1 Mg(2+) ion per subunit. May bind a second metal ion at a regulatory site, or after substrate binding.</text>
</comment>
<keyword evidence="11" id="KW-0963">Cytoplasm</keyword>
<evidence type="ECO:0000256" key="7">
    <source>
        <dbReference type="ARBA" id="ARBA00022723"/>
    </source>
</evidence>
<protein>
    <recommendedName>
        <fullName evidence="5 11">Ribonuclease H</fullName>
        <shortName evidence="11">RNase H</shortName>
        <ecNumber evidence="5 11">3.1.26.4</ecNumber>
    </recommendedName>
</protein>
<gene>
    <name evidence="11" type="primary">rnhA</name>
    <name evidence="13" type="ordered locus">Ctha_1323</name>
</gene>
<keyword evidence="9 11" id="KW-0378">Hydrolase</keyword>
<organism evidence="13 14">
    <name type="scientific">Chloroherpeton thalassium (strain ATCC 35110 / GB-78)</name>
    <dbReference type="NCBI Taxonomy" id="517418"/>
    <lineage>
        <taxon>Bacteria</taxon>
        <taxon>Pseudomonadati</taxon>
        <taxon>Chlorobiota</taxon>
        <taxon>Chlorobiia</taxon>
        <taxon>Chlorobiales</taxon>
        <taxon>Chloroherpetonaceae</taxon>
        <taxon>Chloroherpeton</taxon>
    </lineage>
</organism>
<evidence type="ECO:0000256" key="5">
    <source>
        <dbReference type="ARBA" id="ARBA00012180"/>
    </source>
</evidence>
<dbReference type="EMBL" id="CP001100">
    <property type="protein sequence ID" value="ACF13786.1"/>
    <property type="molecule type" value="Genomic_DNA"/>
</dbReference>
<dbReference type="InterPro" id="IPR002156">
    <property type="entry name" value="RNaseH_domain"/>
</dbReference>
<dbReference type="InterPro" id="IPR022892">
    <property type="entry name" value="RNaseHI"/>
</dbReference>
<keyword evidence="10 11" id="KW-0460">Magnesium</keyword>
<dbReference type="Proteomes" id="UP000001208">
    <property type="component" value="Chromosome"/>
</dbReference>
<evidence type="ECO:0000256" key="4">
    <source>
        <dbReference type="ARBA" id="ARBA00011245"/>
    </source>
</evidence>
<keyword evidence="14" id="KW-1185">Reference proteome</keyword>
<dbReference type="AlphaFoldDB" id="B3QZ93"/>
<dbReference type="GO" id="GO:0003676">
    <property type="term" value="F:nucleic acid binding"/>
    <property type="evidence" value="ECO:0007669"/>
    <property type="project" value="InterPro"/>
</dbReference>
<dbReference type="HAMAP" id="MF_00042">
    <property type="entry name" value="RNase_H"/>
    <property type="match status" value="1"/>
</dbReference>
<evidence type="ECO:0000256" key="1">
    <source>
        <dbReference type="ARBA" id="ARBA00000077"/>
    </source>
</evidence>
<keyword evidence="6 11" id="KW-0540">Nuclease</keyword>
<dbReference type="SUPFAM" id="SSF53098">
    <property type="entry name" value="Ribonuclease H-like"/>
    <property type="match status" value="1"/>
</dbReference>
<dbReference type="GO" id="GO:0005737">
    <property type="term" value="C:cytoplasm"/>
    <property type="evidence" value="ECO:0007669"/>
    <property type="project" value="UniProtKB-SubCell"/>
</dbReference>
<comment type="catalytic activity">
    <reaction evidence="1 11">
        <text>Endonucleolytic cleavage to 5'-phosphomonoester.</text>
        <dbReference type="EC" id="3.1.26.4"/>
    </reaction>
</comment>
<evidence type="ECO:0000256" key="8">
    <source>
        <dbReference type="ARBA" id="ARBA00022759"/>
    </source>
</evidence>
<dbReference type="KEGG" id="cts:Ctha_1323"/>
<feature type="binding site" evidence="11">
    <location>
        <position position="47"/>
    </location>
    <ligand>
        <name>Mg(2+)</name>
        <dbReference type="ChEBI" id="CHEBI:18420"/>
        <label>1</label>
    </ligand>
</feature>
<accession>B3QZ93</accession>
<evidence type="ECO:0000259" key="12">
    <source>
        <dbReference type="PROSITE" id="PS50879"/>
    </source>
</evidence>
<keyword evidence="8 11" id="KW-0255">Endonuclease</keyword>
<dbReference type="InterPro" id="IPR036397">
    <property type="entry name" value="RNaseH_sf"/>
</dbReference>
<evidence type="ECO:0000256" key="6">
    <source>
        <dbReference type="ARBA" id="ARBA00022722"/>
    </source>
</evidence>
<feature type="binding site" evidence="11">
    <location>
        <position position="9"/>
    </location>
    <ligand>
        <name>Mg(2+)</name>
        <dbReference type="ChEBI" id="CHEBI:18420"/>
        <label>2</label>
    </ligand>
</feature>
<comment type="subcellular location">
    <subcellularLocation>
        <location evidence="11">Cytoplasm</location>
    </subcellularLocation>
</comment>
<comment type="function">
    <text evidence="2 11">Endonuclease that specifically degrades the RNA of RNA-DNA hybrids.</text>
</comment>
<dbReference type="InterPro" id="IPR050092">
    <property type="entry name" value="RNase_H"/>
</dbReference>
<dbReference type="STRING" id="517418.Ctha_1323"/>
<dbReference type="EC" id="3.1.26.4" evidence="5 11"/>
<feature type="binding site" evidence="11">
    <location>
        <position position="69"/>
    </location>
    <ligand>
        <name>Mg(2+)</name>
        <dbReference type="ChEBI" id="CHEBI:18420"/>
        <label>1</label>
    </ligand>
</feature>
<dbReference type="CDD" id="cd09278">
    <property type="entry name" value="RNase_HI_prokaryote_like"/>
    <property type="match status" value="1"/>
</dbReference>
<dbReference type="PANTHER" id="PTHR10642:SF26">
    <property type="entry name" value="RIBONUCLEASE H1"/>
    <property type="match status" value="1"/>
</dbReference>
<dbReference type="OrthoDB" id="7845843at2"/>
<name>B3QZ93_CHLT3</name>
<dbReference type="HOGENOM" id="CLU_030894_6_2_10"/>
<proteinExistence type="inferred from homology"/>
<evidence type="ECO:0000256" key="11">
    <source>
        <dbReference type="HAMAP-Rule" id="MF_00042"/>
    </source>
</evidence>
<feature type="binding site" evidence="11">
    <location>
        <position position="9"/>
    </location>
    <ligand>
        <name>Mg(2+)</name>
        <dbReference type="ChEBI" id="CHEBI:18420"/>
        <label>1</label>
    </ligand>
</feature>
<dbReference type="Pfam" id="PF00075">
    <property type="entry name" value="RNase_H"/>
    <property type="match status" value="1"/>
</dbReference>
<comment type="subunit">
    <text evidence="4 11">Monomer.</text>
</comment>
<evidence type="ECO:0000256" key="10">
    <source>
        <dbReference type="ARBA" id="ARBA00022842"/>
    </source>
</evidence>
<dbReference type="PROSITE" id="PS50879">
    <property type="entry name" value="RNASE_H_1"/>
    <property type="match status" value="1"/>
</dbReference>
<dbReference type="InterPro" id="IPR012337">
    <property type="entry name" value="RNaseH-like_sf"/>
</dbReference>
<dbReference type="GO" id="GO:0000287">
    <property type="term" value="F:magnesium ion binding"/>
    <property type="evidence" value="ECO:0007669"/>
    <property type="project" value="UniProtKB-UniRule"/>
</dbReference>
<dbReference type="PANTHER" id="PTHR10642">
    <property type="entry name" value="RIBONUCLEASE H1"/>
    <property type="match status" value="1"/>
</dbReference>
<keyword evidence="7 11" id="KW-0479">Metal-binding</keyword>
<evidence type="ECO:0000256" key="2">
    <source>
        <dbReference type="ARBA" id="ARBA00004065"/>
    </source>
</evidence>
<comment type="similarity">
    <text evidence="3 11">Belongs to the RNase H family.</text>
</comment>
<evidence type="ECO:0000313" key="14">
    <source>
        <dbReference type="Proteomes" id="UP000001208"/>
    </source>
</evidence>
<sequence>MKQVVIYTDGACSGNPGKGGWGAVLIFGEKRREISGYEAQTTNNRMEMMAAIQALEQLKEPCAVDLYSDSSYLVNAFNEGWIDGWLRRGWKTAGKKPVLNQDLWQRLLGLTSSHQVTFHKVKGHSTDELNNRCDFLATEAIKTEGA</sequence>
<dbReference type="Gene3D" id="3.30.420.10">
    <property type="entry name" value="Ribonuclease H-like superfamily/Ribonuclease H"/>
    <property type="match status" value="1"/>
</dbReference>
<dbReference type="GO" id="GO:0004523">
    <property type="term" value="F:RNA-DNA hybrid ribonuclease activity"/>
    <property type="evidence" value="ECO:0007669"/>
    <property type="project" value="UniProtKB-UniRule"/>
</dbReference>
<evidence type="ECO:0000313" key="13">
    <source>
        <dbReference type="EMBL" id="ACF13786.1"/>
    </source>
</evidence>
<dbReference type="NCBIfam" id="NF001236">
    <property type="entry name" value="PRK00203.1"/>
    <property type="match status" value="1"/>
</dbReference>
<dbReference type="GO" id="GO:0043137">
    <property type="term" value="P:DNA replication, removal of RNA primer"/>
    <property type="evidence" value="ECO:0007669"/>
    <property type="project" value="TreeGrafter"/>
</dbReference>
<feature type="binding site" evidence="11">
    <location>
        <position position="134"/>
    </location>
    <ligand>
        <name>Mg(2+)</name>
        <dbReference type="ChEBI" id="CHEBI:18420"/>
        <label>2</label>
    </ligand>
</feature>
<evidence type="ECO:0000256" key="9">
    <source>
        <dbReference type="ARBA" id="ARBA00022801"/>
    </source>
</evidence>